<sequence length="550" mass="61191">MSTAHSDVSEFFRTCNIRDLHWFVNTCTEYFIKLGENNVDASMITPKKFIINRDARTISFPAAGSGSSSCIDAFKSLTTCLLDSAAWDNNVQTAKQSRIRCRNTTLIALDLIYNKLVEDFPTAQWVPLAREHQTSILLTRTQEKSENILQRMSQLGMLSNSTPTVHTRPPLSGKFGNHTVKPKQPVTLVIPSAGRSSRFPGHKPKWLLTQPNGCLMLVDAIGGLDLRNVTRVVIGVLQEHVNLHCGGEPEAILAAFADGPSHLHSIEIVLVVIEKETIDQVKTIERILEAASVTGPIFLKDCDNQFACPVEAINGVATLEITKDVLSISIPSGKSYVSLTSSGAITNIVEKVILGNTFCVGGYSFVSAESFRGHTQKCREYQYLTSSTDTELAVSDIIWLQMLTASEPFVSIPVSKYEDWGTLSAWLDYTRTFKTLFCDIDGTLIKNSGQYFVPRWGTQPALEDNVAHLKKLHERGRTQIILTTTRPEGWRELTEKQLKEVGVPYDKLVLGLWHGQRVVINDYAKTNPFPSALAVNLKRNAGDLREYLEY</sequence>
<protein>
    <submittedName>
        <fullName evidence="1">Uncharacterized protein</fullName>
    </submittedName>
</protein>
<reference evidence="1 2" key="1">
    <citation type="submission" date="2016-04" db="EMBL/GenBank/DDBJ databases">
        <title>A degradative enzymes factory behind the ericoid mycorrhizal symbiosis.</title>
        <authorList>
            <consortium name="DOE Joint Genome Institute"/>
            <person name="Martino E."/>
            <person name="Morin E."/>
            <person name="Grelet G."/>
            <person name="Kuo A."/>
            <person name="Kohler A."/>
            <person name="Daghino S."/>
            <person name="Barry K."/>
            <person name="Choi C."/>
            <person name="Cichocki N."/>
            <person name="Clum A."/>
            <person name="Copeland A."/>
            <person name="Hainaut M."/>
            <person name="Haridas S."/>
            <person name="Labutti K."/>
            <person name="Lindquist E."/>
            <person name="Lipzen A."/>
            <person name="Khouja H.-R."/>
            <person name="Murat C."/>
            <person name="Ohm R."/>
            <person name="Olson A."/>
            <person name="Spatafora J."/>
            <person name="Veneault-Fourrey C."/>
            <person name="Henrissat B."/>
            <person name="Grigoriev I."/>
            <person name="Martin F."/>
            <person name="Perotto S."/>
        </authorList>
    </citation>
    <scope>NUCLEOTIDE SEQUENCE [LARGE SCALE GENOMIC DNA]</scope>
    <source>
        <strain evidence="1 2">F</strain>
    </source>
</reference>
<dbReference type="InterPro" id="IPR023214">
    <property type="entry name" value="HAD_sf"/>
</dbReference>
<organism evidence="1 2">
    <name type="scientific">Hyaloscypha variabilis (strain UAMH 11265 / GT02V1 / F)</name>
    <name type="common">Meliniomyces variabilis</name>
    <dbReference type="NCBI Taxonomy" id="1149755"/>
    <lineage>
        <taxon>Eukaryota</taxon>
        <taxon>Fungi</taxon>
        <taxon>Dikarya</taxon>
        <taxon>Ascomycota</taxon>
        <taxon>Pezizomycotina</taxon>
        <taxon>Leotiomycetes</taxon>
        <taxon>Helotiales</taxon>
        <taxon>Hyaloscyphaceae</taxon>
        <taxon>Hyaloscypha</taxon>
        <taxon>Hyaloscypha variabilis</taxon>
    </lineage>
</organism>
<dbReference type="SUPFAM" id="SSF53448">
    <property type="entry name" value="Nucleotide-diphospho-sugar transferases"/>
    <property type="match status" value="1"/>
</dbReference>
<dbReference type="Gene3D" id="3.40.50.1000">
    <property type="entry name" value="HAD superfamily/HAD-like"/>
    <property type="match status" value="1"/>
</dbReference>
<dbReference type="OrthoDB" id="3941042at2759"/>
<name>A0A2J6QUS1_HYAVF</name>
<proteinExistence type="predicted"/>
<dbReference type="SUPFAM" id="SSF56784">
    <property type="entry name" value="HAD-like"/>
    <property type="match status" value="1"/>
</dbReference>
<dbReference type="EMBL" id="KZ613970">
    <property type="protein sequence ID" value="PMD30006.1"/>
    <property type="molecule type" value="Genomic_DNA"/>
</dbReference>
<dbReference type="InterPro" id="IPR036412">
    <property type="entry name" value="HAD-like_sf"/>
</dbReference>
<evidence type="ECO:0000313" key="2">
    <source>
        <dbReference type="Proteomes" id="UP000235786"/>
    </source>
</evidence>
<dbReference type="InterPro" id="IPR029044">
    <property type="entry name" value="Nucleotide-diphossugar_trans"/>
</dbReference>
<dbReference type="Gene3D" id="3.90.550.10">
    <property type="entry name" value="Spore Coat Polysaccharide Biosynthesis Protein SpsA, Chain A"/>
    <property type="match status" value="1"/>
</dbReference>
<gene>
    <name evidence="1" type="ORF">L207DRAFT_593055</name>
</gene>
<dbReference type="Proteomes" id="UP000235786">
    <property type="component" value="Unassembled WGS sequence"/>
</dbReference>
<accession>A0A2J6QUS1</accession>
<keyword evidence="2" id="KW-1185">Reference proteome</keyword>
<dbReference type="AlphaFoldDB" id="A0A2J6QUS1"/>
<evidence type="ECO:0000313" key="1">
    <source>
        <dbReference type="EMBL" id="PMD30006.1"/>
    </source>
</evidence>